<accession>A0ABY1B251</accession>
<gene>
    <name evidence="2" type="ORF">SAMN05216600_101462</name>
</gene>
<dbReference type="Proteomes" id="UP000198512">
    <property type="component" value="Unassembled WGS sequence"/>
</dbReference>
<evidence type="ECO:0000259" key="1">
    <source>
        <dbReference type="PROSITE" id="PS51725"/>
    </source>
</evidence>
<feature type="domain" description="ABM" evidence="1">
    <location>
        <begin position="3"/>
        <end position="90"/>
    </location>
</feature>
<dbReference type="Pfam" id="PF03992">
    <property type="entry name" value="ABM"/>
    <property type="match status" value="1"/>
</dbReference>
<keyword evidence="3" id="KW-1185">Reference proteome</keyword>
<sequence>MMVTHTTVVRAVRGRSEQLGQCLHTLQEPMQQMVGCLGFEVAQVKEDPAVWQLQGRWQSDAALHDFFAAPRLQQVFDQAIRHCLLASVEC</sequence>
<dbReference type="PROSITE" id="PS51725">
    <property type="entry name" value="ABM"/>
    <property type="match status" value="1"/>
</dbReference>
<organism evidence="2 3">
    <name type="scientific">Pseudomonas cuatrocienegasensis</name>
    <dbReference type="NCBI Taxonomy" id="543360"/>
    <lineage>
        <taxon>Bacteria</taxon>
        <taxon>Pseudomonadati</taxon>
        <taxon>Pseudomonadota</taxon>
        <taxon>Gammaproteobacteria</taxon>
        <taxon>Pseudomonadales</taxon>
        <taxon>Pseudomonadaceae</taxon>
        <taxon>Pseudomonas</taxon>
    </lineage>
</organism>
<evidence type="ECO:0000313" key="3">
    <source>
        <dbReference type="Proteomes" id="UP000198512"/>
    </source>
</evidence>
<dbReference type="InterPro" id="IPR007138">
    <property type="entry name" value="ABM_dom"/>
</dbReference>
<protein>
    <submittedName>
        <fullName evidence="2">Quinol monooxygenase YgiN</fullName>
    </submittedName>
</protein>
<dbReference type="SUPFAM" id="SSF54909">
    <property type="entry name" value="Dimeric alpha+beta barrel"/>
    <property type="match status" value="1"/>
</dbReference>
<proteinExistence type="predicted"/>
<evidence type="ECO:0000313" key="2">
    <source>
        <dbReference type="EMBL" id="SEP73642.1"/>
    </source>
</evidence>
<dbReference type="GO" id="GO:0004497">
    <property type="term" value="F:monooxygenase activity"/>
    <property type="evidence" value="ECO:0007669"/>
    <property type="project" value="UniProtKB-KW"/>
</dbReference>
<name>A0ABY1B251_9PSED</name>
<reference evidence="2 3" key="1">
    <citation type="submission" date="2016-10" db="EMBL/GenBank/DDBJ databases">
        <authorList>
            <person name="Varghese N."/>
            <person name="Submissions S."/>
        </authorList>
    </citation>
    <scope>NUCLEOTIDE SEQUENCE [LARGE SCALE GENOMIC DNA]</scope>
    <source>
        <strain evidence="2 3">CIP 109853</strain>
    </source>
</reference>
<dbReference type="EMBL" id="FOFP01000001">
    <property type="protein sequence ID" value="SEP73642.1"/>
    <property type="molecule type" value="Genomic_DNA"/>
</dbReference>
<dbReference type="Gene3D" id="3.30.70.100">
    <property type="match status" value="1"/>
</dbReference>
<keyword evidence="2" id="KW-0503">Monooxygenase</keyword>
<dbReference type="InterPro" id="IPR011008">
    <property type="entry name" value="Dimeric_a/b-barrel"/>
</dbReference>
<keyword evidence="2" id="KW-0560">Oxidoreductase</keyword>
<comment type="caution">
    <text evidence="2">The sequence shown here is derived from an EMBL/GenBank/DDBJ whole genome shotgun (WGS) entry which is preliminary data.</text>
</comment>